<dbReference type="STRING" id="3055.A0A2K3DEQ4"/>
<dbReference type="GO" id="GO:0030149">
    <property type="term" value="P:sphingolipid catabolic process"/>
    <property type="evidence" value="ECO:0000318"/>
    <property type="project" value="GO_Central"/>
</dbReference>
<evidence type="ECO:0000313" key="1">
    <source>
        <dbReference type="EMBL" id="PNW79005.1"/>
    </source>
</evidence>
<dbReference type="PANTHER" id="PTHR12393:SF6">
    <property type="entry name" value="SPHINGOMYELIN PHOSPHODIESTERASE 2"/>
    <property type="match status" value="1"/>
</dbReference>
<dbReference type="PaxDb" id="3055-EDP02293"/>
<dbReference type="GO" id="GO:0046513">
    <property type="term" value="P:ceramide biosynthetic process"/>
    <property type="evidence" value="ECO:0000318"/>
    <property type="project" value="GO_Central"/>
</dbReference>
<dbReference type="InParanoid" id="A0A2K3DEQ4"/>
<gene>
    <name evidence="1" type="ORF">CHLRE_09g397401v5</name>
</gene>
<dbReference type="Proteomes" id="UP000006906">
    <property type="component" value="Chromosome 9"/>
</dbReference>
<dbReference type="KEGG" id="cre:CHLRE_09g397401v5"/>
<dbReference type="AlphaFoldDB" id="A0A2K3DEQ4"/>
<dbReference type="Gramene" id="PNW79005">
    <property type="protein sequence ID" value="PNW79005"/>
    <property type="gene ID" value="CHLRE_09g397401v5"/>
</dbReference>
<dbReference type="EMBL" id="CM008970">
    <property type="protein sequence ID" value="PNW79005.1"/>
    <property type="molecule type" value="Genomic_DNA"/>
</dbReference>
<dbReference type="RefSeq" id="XP_042921303.1">
    <property type="nucleotide sequence ID" value="XM_043065845.1"/>
</dbReference>
<dbReference type="OrthoDB" id="548202at2759"/>
<dbReference type="GeneID" id="5720357"/>
<dbReference type="PANTHER" id="PTHR12393">
    <property type="entry name" value="SPHINGOMYELIN PHOSPHODIESTERASE RELATED"/>
    <property type="match status" value="1"/>
</dbReference>
<dbReference type="GO" id="GO:0071944">
    <property type="term" value="C:cell periphery"/>
    <property type="evidence" value="ECO:0000318"/>
    <property type="project" value="GO_Central"/>
</dbReference>
<dbReference type="GO" id="GO:0016020">
    <property type="term" value="C:membrane"/>
    <property type="evidence" value="ECO:0000318"/>
    <property type="project" value="GO_Central"/>
</dbReference>
<accession>A0A2K3DEQ4</accession>
<sequence>MHSNDVASSLRLLNHETAQCLKAHNCIQLSQPLKPAPSWAGNKTVHVASQSWPSVAFVAHWGRPQPWRALSLKQRRQLLCLAANSGCAESLEVALAQCGCSLTSEVAEAAALGGSVPACETLLIREGCDCKAHLEDVAAEAGHLELLRWLRQPRRHELLPGFLTRRLLEQQAGQAMPAVRACHGGHAHILAWLQEEQQRQQPGLGGIIAAGPWTLFRPTSVLFLAGAAGAGGHVQLLDQLLPRLEPVSTGAECYMLGQVAQGCPLEALQRAYNHVFQANVHPNISIKQTLAIAAAVSSTPDWEQKLDWVLQQQPHGADLPGHPNPDDDFFKDVDTLICGAFRLPDWLQRLQALRARKVPLPPLSDLVKDAAAAGDVAVLTWLLADQGEGAPVCDDLLRVAAAAGHVSVLTALQERGCVFSEDDVLTAAQAGSTAAVSWLLAQPLPQDLSVDDWAAVFKCLARQGADLVTLRQLHERHGAPIDLEAVARHGSVEALEWAVGALRGPNGGVEGMDYLLPSIQRSTVWSAAAAGNLAAADWLVQLLASHGVKPAPPPAWAVAVKVHADGKGTFGALRWWLRQRQEGRCAGPSEQQEGHGKWQEQQVGPLTYTEWQKLLERVASSVFARTDSTSEWMYSRALWNWLVAKRLEAAAQEEEAGGRVGAVAVARMEAAAAAAAAQNAAVKAEADIRARRYSELCAQIGPGAAAALAAAVAASAAARRARKVGA</sequence>
<evidence type="ECO:0000313" key="2">
    <source>
        <dbReference type="Proteomes" id="UP000006906"/>
    </source>
</evidence>
<keyword evidence="2" id="KW-1185">Reference proteome</keyword>
<organism evidence="1 2">
    <name type="scientific">Chlamydomonas reinhardtii</name>
    <name type="common">Chlamydomonas smithii</name>
    <dbReference type="NCBI Taxonomy" id="3055"/>
    <lineage>
        <taxon>Eukaryota</taxon>
        <taxon>Viridiplantae</taxon>
        <taxon>Chlorophyta</taxon>
        <taxon>core chlorophytes</taxon>
        <taxon>Chlorophyceae</taxon>
        <taxon>CS clade</taxon>
        <taxon>Chlamydomonadales</taxon>
        <taxon>Chlamydomonadaceae</taxon>
        <taxon>Chlamydomonas</taxon>
    </lineage>
</organism>
<protein>
    <submittedName>
        <fullName evidence="1">Uncharacterized protein</fullName>
    </submittedName>
</protein>
<name>A0A2K3DEQ4_CHLRE</name>
<proteinExistence type="predicted"/>
<dbReference type="GO" id="GO:0005783">
    <property type="term" value="C:endoplasmic reticulum"/>
    <property type="evidence" value="ECO:0000318"/>
    <property type="project" value="GO_Central"/>
</dbReference>
<reference evidence="1 2" key="1">
    <citation type="journal article" date="2007" name="Science">
        <title>The Chlamydomonas genome reveals the evolution of key animal and plant functions.</title>
        <authorList>
            <person name="Merchant S.S."/>
            <person name="Prochnik S.E."/>
            <person name="Vallon O."/>
            <person name="Harris E.H."/>
            <person name="Karpowicz S.J."/>
            <person name="Witman G.B."/>
            <person name="Terry A."/>
            <person name="Salamov A."/>
            <person name="Fritz-Laylin L.K."/>
            <person name="Marechal-Drouard L."/>
            <person name="Marshall W.F."/>
            <person name="Qu L.H."/>
            <person name="Nelson D.R."/>
            <person name="Sanderfoot A.A."/>
            <person name="Spalding M.H."/>
            <person name="Kapitonov V.V."/>
            <person name="Ren Q."/>
            <person name="Ferris P."/>
            <person name="Lindquist E."/>
            <person name="Shapiro H."/>
            <person name="Lucas S.M."/>
            <person name="Grimwood J."/>
            <person name="Schmutz J."/>
            <person name="Cardol P."/>
            <person name="Cerutti H."/>
            <person name="Chanfreau G."/>
            <person name="Chen C.L."/>
            <person name="Cognat V."/>
            <person name="Croft M.T."/>
            <person name="Dent R."/>
            <person name="Dutcher S."/>
            <person name="Fernandez E."/>
            <person name="Fukuzawa H."/>
            <person name="Gonzalez-Ballester D."/>
            <person name="Gonzalez-Halphen D."/>
            <person name="Hallmann A."/>
            <person name="Hanikenne M."/>
            <person name="Hippler M."/>
            <person name="Inwood W."/>
            <person name="Jabbari K."/>
            <person name="Kalanon M."/>
            <person name="Kuras R."/>
            <person name="Lefebvre P.A."/>
            <person name="Lemaire S.D."/>
            <person name="Lobanov A.V."/>
            <person name="Lohr M."/>
            <person name="Manuell A."/>
            <person name="Meier I."/>
            <person name="Mets L."/>
            <person name="Mittag M."/>
            <person name="Mittelmeier T."/>
            <person name="Moroney J.V."/>
            <person name="Moseley J."/>
            <person name="Napoli C."/>
            <person name="Nedelcu A.M."/>
            <person name="Niyogi K."/>
            <person name="Novoselov S.V."/>
            <person name="Paulsen I.T."/>
            <person name="Pazour G."/>
            <person name="Purton S."/>
            <person name="Ral J.P."/>
            <person name="Riano-Pachon D.M."/>
            <person name="Riekhof W."/>
            <person name="Rymarquis L."/>
            <person name="Schroda M."/>
            <person name="Stern D."/>
            <person name="Umen J."/>
            <person name="Willows R."/>
            <person name="Wilson N."/>
            <person name="Zimmer S.L."/>
            <person name="Allmer J."/>
            <person name="Balk J."/>
            <person name="Bisova K."/>
            <person name="Chen C.J."/>
            <person name="Elias M."/>
            <person name="Gendler K."/>
            <person name="Hauser C."/>
            <person name="Lamb M.R."/>
            <person name="Ledford H."/>
            <person name="Long J.C."/>
            <person name="Minagawa J."/>
            <person name="Page M.D."/>
            <person name="Pan J."/>
            <person name="Pootakham W."/>
            <person name="Roje S."/>
            <person name="Rose A."/>
            <person name="Stahlberg E."/>
            <person name="Terauchi A.M."/>
            <person name="Yang P."/>
            <person name="Ball S."/>
            <person name="Bowler C."/>
            <person name="Dieckmann C.L."/>
            <person name="Gladyshev V.N."/>
            <person name="Green P."/>
            <person name="Jorgensen R."/>
            <person name="Mayfield S."/>
            <person name="Mueller-Roeber B."/>
            <person name="Rajamani S."/>
            <person name="Sayre R.T."/>
            <person name="Brokstein P."/>
            <person name="Dubchak I."/>
            <person name="Goodstein D."/>
            <person name="Hornick L."/>
            <person name="Huang Y.W."/>
            <person name="Jhaveri J."/>
            <person name="Luo Y."/>
            <person name="Martinez D."/>
            <person name="Ngau W.C."/>
            <person name="Otillar B."/>
            <person name="Poliakov A."/>
            <person name="Porter A."/>
            <person name="Szajkowski L."/>
            <person name="Werner G."/>
            <person name="Zhou K."/>
            <person name="Grigoriev I.V."/>
            <person name="Rokhsar D.S."/>
            <person name="Grossman A.R."/>
        </authorList>
    </citation>
    <scope>NUCLEOTIDE SEQUENCE [LARGE SCALE GENOMIC DNA]</scope>
    <source>
        <strain evidence="2">CC-503</strain>
    </source>
</reference>
<dbReference type="GO" id="GO:0004620">
    <property type="term" value="F:phospholipase activity"/>
    <property type="evidence" value="ECO:0000318"/>
    <property type="project" value="GO_Central"/>
</dbReference>